<sequence>MAISILSTSQVDPINFSFIELFHDPAIDMLWPFGENKYFEISEADEELLPQSPLVPIVTSHDNVVPNSYPIPPAEADSEEVMLTFEEALTMESISDAPPSTRHLLLLIDPSAPPLPEGPGICPDDYLLFKGQWIHKQTVCRLVINKNVISKSHNRLERVRAGYTKVNK</sequence>
<gene>
    <name evidence="1" type="ORF">F5891DRAFT_1195400</name>
</gene>
<evidence type="ECO:0000313" key="2">
    <source>
        <dbReference type="Proteomes" id="UP001195769"/>
    </source>
</evidence>
<dbReference type="Proteomes" id="UP001195769">
    <property type="component" value="Unassembled WGS sequence"/>
</dbReference>
<dbReference type="EMBL" id="JABBWK010000082">
    <property type="protein sequence ID" value="KAG1894263.1"/>
    <property type="molecule type" value="Genomic_DNA"/>
</dbReference>
<keyword evidence="2" id="KW-1185">Reference proteome</keyword>
<dbReference type="RefSeq" id="XP_041219839.1">
    <property type="nucleotide sequence ID" value="XM_041368117.1"/>
</dbReference>
<accession>A0AAD4DUN7</accession>
<organism evidence="1 2">
    <name type="scientific">Suillus fuscotomentosus</name>
    <dbReference type="NCBI Taxonomy" id="1912939"/>
    <lineage>
        <taxon>Eukaryota</taxon>
        <taxon>Fungi</taxon>
        <taxon>Dikarya</taxon>
        <taxon>Basidiomycota</taxon>
        <taxon>Agaricomycotina</taxon>
        <taxon>Agaricomycetes</taxon>
        <taxon>Agaricomycetidae</taxon>
        <taxon>Boletales</taxon>
        <taxon>Suillineae</taxon>
        <taxon>Suillaceae</taxon>
        <taxon>Suillus</taxon>
    </lineage>
</organism>
<comment type="caution">
    <text evidence="1">The sequence shown here is derived from an EMBL/GenBank/DDBJ whole genome shotgun (WGS) entry which is preliminary data.</text>
</comment>
<proteinExistence type="predicted"/>
<dbReference type="AlphaFoldDB" id="A0AAD4DUN7"/>
<reference evidence="1" key="1">
    <citation type="journal article" date="2020" name="New Phytol.">
        <title>Comparative genomics reveals dynamic genome evolution in host specialist ectomycorrhizal fungi.</title>
        <authorList>
            <person name="Lofgren L.A."/>
            <person name="Nguyen N.H."/>
            <person name="Vilgalys R."/>
            <person name="Ruytinx J."/>
            <person name="Liao H.L."/>
            <person name="Branco S."/>
            <person name="Kuo A."/>
            <person name="LaButti K."/>
            <person name="Lipzen A."/>
            <person name="Andreopoulos W."/>
            <person name="Pangilinan J."/>
            <person name="Riley R."/>
            <person name="Hundley H."/>
            <person name="Na H."/>
            <person name="Barry K."/>
            <person name="Grigoriev I.V."/>
            <person name="Stajich J.E."/>
            <person name="Kennedy P.G."/>
        </authorList>
    </citation>
    <scope>NUCLEOTIDE SEQUENCE</scope>
    <source>
        <strain evidence="1">FC203</strain>
    </source>
</reference>
<dbReference type="GeneID" id="64662415"/>
<evidence type="ECO:0000313" key="1">
    <source>
        <dbReference type="EMBL" id="KAG1894263.1"/>
    </source>
</evidence>
<protein>
    <submittedName>
        <fullName evidence="1">Uncharacterized protein</fullName>
    </submittedName>
</protein>
<name>A0AAD4DUN7_9AGAM</name>